<reference evidence="2 3" key="1">
    <citation type="submission" date="2023-05" db="EMBL/GenBank/DDBJ databases">
        <title>Draft genome sequence of Streptomyces sp. B-S-A6 isolated from a cave soil in Thailand.</title>
        <authorList>
            <person name="Chamroensaksri N."/>
            <person name="Muangham S."/>
        </authorList>
    </citation>
    <scope>NUCLEOTIDE SEQUENCE [LARGE SCALE GENOMIC DNA]</scope>
    <source>
        <strain evidence="2 3">B-S-A6</strain>
    </source>
</reference>
<sequence>MKTPRTTPPRPLDVTALFPQLAPLARTVTRLHPRPASPTPTPRDSSVGGPLLWPADEPWPYCDRLHTWDGMNPILSPDDVRSQRRIRAAVDSRLRVDPNLPPSAYCTPEERAELDRIKAGRPWPEGPVPLLPVAQLYVRDVPGLPAPAGADLLQVLWCPFDHPPENFMPRTVLFWRSEATITDVLAAPPEPPAVQFDDYVPEPCLLAPEQVTEYPHSLELSMELRGQIEDWSSWQAAEPAVDDAYASYPQEFYDTALSVAPGWKVGGWAPWGLTDPVPRSCPACATEMVPLLTIATFEWDDSTRSWIPDEAAPAPTRPTAVQIGRGYKQQLYVCPAAPEHPHTELMQ</sequence>
<comment type="caution">
    <text evidence="2">The sequence shown here is derived from an EMBL/GenBank/DDBJ whole genome shotgun (WGS) entry which is preliminary data.</text>
</comment>
<keyword evidence="3" id="KW-1185">Reference proteome</keyword>
<evidence type="ECO:0000313" key="3">
    <source>
        <dbReference type="Proteomes" id="UP001223978"/>
    </source>
</evidence>
<accession>A0ABT6S5C0</accession>
<proteinExistence type="predicted"/>
<dbReference type="Gene3D" id="2.30.320.10">
    <property type="entry name" value="YwqG-like"/>
    <property type="match status" value="1"/>
</dbReference>
<gene>
    <name evidence="2" type="ORF">QIS96_05470</name>
</gene>
<organism evidence="2 3">
    <name type="scientific">Streptomyces cavernicola</name>
    <dbReference type="NCBI Taxonomy" id="3043613"/>
    <lineage>
        <taxon>Bacteria</taxon>
        <taxon>Bacillati</taxon>
        <taxon>Actinomycetota</taxon>
        <taxon>Actinomycetes</taxon>
        <taxon>Kitasatosporales</taxon>
        <taxon>Streptomycetaceae</taxon>
        <taxon>Streptomyces</taxon>
    </lineage>
</organism>
<dbReference type="EMBL" id="JASCIQ010000004">
    <property type="protein sequence ID" value="MDI3403273.1"/>
    <property type="molecule type" value="Genomic_DNA"/>
</dbReference>
<evidence type="ECO:0000313" key="2">
    <source>
        <dbReference type="EMBL" id="MDI3403273.1"/>
    </source>
</evidence>
<evidence type="ECO:0008006" key="4">
    <source>
        <dbReference type="Google" id="ProtNLM"/>
    </source>
</evidence>
<feature type="region of interest" description="Disordered" evidence="1">
    <location>
        <begin position="29"/>
        <end position="49"/>
    </location>
</feature>
<protein>
    <recommendedName>
        <fullName evidence="4">DUF1963 domain-containing protein</fullName>
    </recommendedName>
</protein>
<name>A0ABT6S5C0_9ACTN</name>
<evidence type="ECO:0000256" key="1">
    <source>
        <dbReference type="SAM" id="MobiDB-lite"/>
    </source>
</evidence>
<dbReference type="Proteomes" id="UP001223978">
    <property type="component" value="Unassembled WGS sequence"/>
</dbReference>
<dbReference type="RefSeq" id="WP_282541221.1">
    <property type="nucleotide sequence ID" value="NZ_JASCIQ010000004.1"/>
</dbReference>